<comment type="caution">
    <text evidence="1">The sequence shown here is derived from an EMBL/GenBank/DDBJ whole genome shotgun (WGS) entry which is preliminary data.</text>
</comment>
<dbReference type="Pfam" id="PF13671">
    <property type="entry name" value="AAA_33"/>
    <property type="match status" value="1"/>
</dbReference>
<accession>A0A4R3N270</accession>
<dbReference type="Proteomes" id="UP000295717">
    <property type="component" value="Unassembled WGS sequence"/>
</dbReference>
<dbReference type="RefSeq" id="WP_132976728.1">
    <property type="nucleotide sequence ID" value="NZ_SMAO01000003.1"/>
</dbReference>
<dbReference type="SUPFAM" id="SSF56112">
    <property type="entry name" value="Protein kinase-like (PK-like)"/>
    <property type="match status" value="1"/>
</dbReference>
<dbReference type="AlphaFoldDB" id="A0A4R3N270"/>
<dbReference type="InterPro" id="IPR027417">
    <property type="entry name" value="P-loop_NTPase"/>
</dbReference>
<proteinExistence type="predicted"/>
<gene>
    <name evidence="1" type="ORF">EDC35_103446</name>
</gene>
<dbReference type="Gene3D" id="3.40.50.300">
    <property type="entry name" value="P-loop containing nucleotide triphosphate hydrolases"/>
    <property type="match status" value="1"/>
</dbReference>
<reference evidence="1 2" key="1">
    <citation type="submission" date="2019-03" db="EMBL/GenBank/DDBJ databases">
        <title>Genomic Encyclopedia of Type Strains, Phase IV (KMG-IV): sequencing the most valuable type-strain genomes for metagenomic binning, comparative biology and taxonomic classification.</title>
        <authorList>
            <person name="Goeker M."/>
        </authorList>
    </citation>
    <scope>NUCLEOTIDE SEQUENCE [LARGE SCALE GENOMIC DNA]</scope>
    <source>
        <strain evidence="1 2">DSM 13587</strain>
    </source>
</reference>
<keyword evidence="2" id="KW-1185">Reference proteome</keyword>
<dbReference type="InterPro" id="IPR052732">
    <property type="entry name" value="Cell-binding_unc_protein"/>
</dbReference>
<name>A0A4R3N270_9GAMM</name>
<dbReference type="OrthoDB" id="9810277at2"/>
<sequence>MEANDFPLLIKGLMQPDAYPHPAAPVVQIETHISHVLLAGDFAYKLKKPLDLGFLDFATLERRRFCCEEELRLNRRLAADLYLDVVAIAGTPETPRIGGIGPVLEYAVKMKRFPQESLLDRQTVSGDLMTRLAETVADFHADIPAADPLDPFGSPARVLTPMLDNLRPVRQTFPEQQAQLERLEDWTRTRHDRLTAIIERRRQQGCVRECHGDMHRGNIALVDGEIRIFDAIEFNPDLRWIDTASEIAFLVMDLEQAGETVCARIFLNRYLERSGDYGALAVLDFYKVYRALVRAKVLAIRLGQSDLDPAAASVARDDCLRYLTLAESYTHPRPAHLLIACGLSGSGKSRLSLQLREALPLIHLRSDVERRRLFGLHETARSLAHIDSGIYFPRATDWTYDRLYRLADAALASSYDVLVDATFITRSRRERFLHLAHRRGAAFAILALDAPLDVLRQRVQQRLKAGTDASEADLAVLERQYAGQERLSDEERLQAILIDTSRTPPFHEILRQIKTALGLDTDAPSIASRHNKQRLAGLKDS</sequence>
<dbReference type="PANTHER" id="PTHR43883">
    <property type="entry name" value="SLR0207 PROTEIN"/>
    <property type="match status" value="1"/>
</dbReference>
<dbReference type="SUPFAM" id="SSF52540">
    <property type="entry name" value="P-loop containing nucleoside triphosphate hydrolases"/>
    <property type="match status" value="1"/>
</dbReference>
<organism evidence="1 2">
    <name type="scientific">Thiobaca trueperi</name>
    <dbReference type="NCBI Taxonomy" id="127458"/>
    <lineage>
        <taxon>Bacteria</taxon>
        <taxon>Pseudomonadati</taxon>
        <taxon>Pseudomonadota</taxon>
        <taxon>Gammaproteobacteria</taxon>
        <taxon>Chromatiales</taxon>
        <taxon>Chromatiaceae</taxon>
        <taxon>Thiobaca</taxon>
    </lineage>
</organism>
<protein>
    <submittedName>
        <fullName evidence="1">Uncharacterized protein</fullName>
    </submittedName>
</protein>
<evidence type="ECO:0000313" key="1">
    <source>
        <dbReference type="EMBL" id="TCT22347.1"/>
    </source>
</evidence>
<dbReference type="Gene3D" id="3.90.1200.10">
    <property type="match status" value="1"/>
</dbReference>
<dbReference type="EMBL" id="SMAO01000003">
    <property type="protein sequence ID" value="TCT22347.1"/>
    <property type="molecule type" value="Genomic_DNA"/>
</dbReference>
<dbReference type="InterPro" id="IPR011009">
    <property type="entry name" value="Kinase-like_dom_sf"/>
</dbReference>
<evidence type="ECO:0000313" key="2">
    <source>
        <dbReference type="Proteomes" id="UP000295717"/>
    </source>
</evidence>
<dbReference type="PANTHER" id="PTHR43883:SF1">
    <property type="entry name" value="GLUCONOKINASE"/>
    <property type="match status" value="1"/>
</dbReference>